<comment type="caution">
    <text evidence="1">The sequence shown here is derived from an EMBL/GenBank/DDBJ whole genome shotgun (WGS) entry which is preliminary data.</text>
</comment>
<gene>
    <name evidence="1" type="ORF">PIB30_000456</name>
</gene>
<proteinExistence type="predicted"/>
<reference evidence="1 2" key="1">
    <citation type="journal article" date="2023" name="Plants (Basel)">
        <title>Bridging the Gap: Combining Genomics and Transcriptomics Approaches to Understand Stylosanthes scabra, an Orphan Legume from the Brazilian Caatinga.</title>
        <authorList>
            <person name="Ferreira-Neto J.R.C."/>
            <person name="da Silva M.D."/>
            <person name="Binneck E."/>
            <person name="de Melo N.F."/>
            <person name="da Silva R.H."/>
            <person name="de Melo A.L.T.M."/>
            <person name="Pandolfi V."/>
            <person name="Bustamante F.O."/>
            <person name="Brasileiro-Vidal A.C."/>
            <person name="Benko-Iseppon A.M."/>
        </authorList>
    </citation>
    <scope>NUCLEOTIDE SEQUENCE [LARGE SCALE GENOMIC DNA]</scope>
    <source>
        <tissue evidence="1">Leaves</tissue>
    </source>
</reference>
<keyword evidence="2" id="KW-1185">Reference proteome</keyword>
<accession>A0ABU6V0U0</accession>
<dbReference type="Proteomes" id="UP001341840">
    <property type="component" value="Unassembled WGS sequence"/>
</dbReference>
<name>A0ABU6V0U0_9FABA</name>
<protein>
    <submittedName>
        <fullName evidence="1">Uncharacterized protein</fullName>
    </submittedName>
</protein>
<evidence type="ECO:0000313" key="2">
    <source>
        <dbReference type="Proteomes" id="UP001341840"/>
    </source>
</evidence>
<organism evidence="1 2">
    <name type="scientific">Stylosanthes scabra</name>
    <dbReference type="NCBI Taxonomy" id="79078"/>
    <lineage>
        <taxon>Eukaryota</taxon>
        <taxon>Viridiplantae</taxon>
        <taxon>Streptophyta</taxon>
        <taxon>Embryophyta</taxon>
        <taxon>Tracheophyta</taxon>
        <taxon>Spermatophyta</taxon>
        <taxon>Magnoliopsida</taxon>
        <taxon>eudicotyledons</taxon>
        <taxon>Gunneridae</taxon>
        <taxon>Pentapetalae</taxon>
        <taxon>rosids</taxon>
        <taxon>fabids</taxon>
        <taxon>Fabales</taxon>
        <taxon>Fabaceae</taxon>
        <taxon>Papilionoideae</taxon>
        <taxon>50 kb inversion clade</taxon>
        <taxon>dalbergioids sensu lato</taxon>
        <taxon>Dalbergieae</taxon>
        <taxon>Pterocarpus clade</taxon>
        <taxon>Stylosanthes</taxon>
    </lineage>
</organism>
<sequence length="157" mass="17393">MPISSFEQKKFPPFAAPPFRNLHPPHLPFETSVRRTSKSSIASHPFANLCHTSFLNTRSSCVAFVARVSNSHRKSSHLRLVVVTRRFCCPACRRRLLFSFWFHCSPSPLSLLTTASSGRAALIVKFFAMSPSSAAAPSVFSSIVVCNSAWFLCSVVM</sequence>
<evidence type="ECO:0000313" key="1">
    <source>
        <dbReference type="EMBL" id="MED6167205.1"/>
    </source>
</evidence>
<dbReference type="EMBL" id="JASCZI010151036">
    <property type="protein sequence ID" value="MED6167205.1"/>
    <property type="molecule type" value="Genomic_DNA"/>
</dbReference>